<dbReference type="EMBL" id="SUTF01000004">
    <property type="protein sequence ID" value="MBE6510428.1"/>
    <property type="molecule type" value="Genomic_DNA"/>
</dbReference>
<protein>
    <submittedName>
        <fullName evidence="4">NADH-dependent flavin oxidoreductase</fullName>
    </submittedName>
</protein>
<evidence type="ECO:0000259" key="3">
    <source>
        <dbReference type="Pfam" id="PF00724"/>
    </source>
</evidence>
<proteinExistence type="predicted"/>
<dbReference type="Proteomes" id="UP000713479">
    <property type="component" value="Unassembled WGS sequence"/>
</dbReference>
<reference evidence="4" key="1">
    <citation type="submission" date="2019-04" db="EMBL/GenBank/DDBJ databases">
        <title>Evolution of Biomass-Degrading Anaerobic Consortia Revealed by Metagenomics.</title>
        <authorList>
            <person name="Peng X."/>
        </authorList>
    </citation>
    <scope>NUCLEOTIDE SEQUENCE</scope>
    <source>
        <strain evidence="4">SIG13</strain>
    </source>
</reference>
<dbReference type="InterPro" id="IPR051799">
    <property type="entry name" value="NADH_flavin_oxidoreductase"/>
</dbReference>
<gene>
    <name evidence="4" type="ORF">E7Z74_04070</name>
</gene>
<dbReference type="Gene3D" id="3.20.20.70">
    <property type="entry name" value="Aldolase class I"/>
    <property type="match status" value="1"/>
</dbReference>
<name>A0A8T3VPU0_9EURY</name>
<dbReference type="PANTHER" id="PTHR43656:SF2">
    <property type="entry name" value="BINDING OXIDOREDUCTASE, PUTATIVE (AFU_ORTHOLOGUE AFUA_2G08260)-RELATED"/>
    <property type="match status" value="1"/>
</dbReference>
<evidence type="ECO:0000256" key="2">
    <source>
        <dbReference type="ARBA" id="ARBA00023002"/>
    </source>
</evidence>
<accession>A0A8T3VPU0</accession>
<dbReference type="AlphaFoldDB" id="A0A8T3VPU0"/>
<dbReference type="GO" id="GO:0010181">
    <property type="term" value="F:FMN binding"/>
    <property type="evidence" value="ECO:0007669"/>
    <property type="project" value="InterPro"/>
</dbReference>
<organism evidence="4 5">
    <name type="scientific">Methanobrevibacter millerae</name>
    <dbReference type="NCBI Taxonomy" id="230361"/>
    <lineage>
        <taxon>Archaea</taxon>
        <taxon>Methanobacteriati</taxon>
        <taxon>Methanobacteriota</taxon>
        <taxon>Methanomada group</taxon>
        <taxon>Methanobacteria</taxon>
        <taxon>Methanobacteriales</taxon>
        <taxon>Methanobacteriaceae</taxon>
        <taxon>Methanobrevibacter</taxon>
    </lineage>
</organism>
<evidence type="ECO:0000256" key="1">
    <source>
        <dbReference type="ARBA" id="ARBA00022630"/>
    </source>
</evidence>
<evidence type="ECO:0000313" key="4">
    <source>
        <dbReference type="EMBL" id="MBE6510428.1"/>
    </source>
</evidence>
<dbReference type="PANTHER" id="PTHR43656">
    <property type="entry name" value="BINDING OXIDOREDUCTASE, PUTATIVE (AFU_ORTHOLOGUE AFUA_2G08260)-RELATED"/>
    <property type="match status" value="1"/>
</dbReference>
<dbReference type="InterPro" id="IPR001155">
    <property type="entry name" value="OxRdtase_FMN_N"/>
</dbReference>
<keyword evidence="2" id="KW-0560">Oxidoreductase</keyword>
<dbReference type="SUPFAM" id="SSF51395">
    <property type="entry name" value="FMN-linked oxidoreductases"/>
    <property type="match status" value="1"/>
</dbReference>
<keyword evidence="1" id="KW-0285">Flavoprotein</keyword>
<comment type="caution">
    <text evidence="4">The sequence shown here is derived from an EMBL/GenBank/DDBJ whole genome shotgun (WGS) entry which is preliminary data.</text>
</comment>
<evidence type="ECO:0000313" key="5">
    <source>
        <dbReference type="Proteomes" id="UP000713479"/>
    </source>
</evidence>
<dbReference type="Pfam" id="PF00724">
    <property type="entry name" value="Oxidored_FMN"/>
    <property type="match status" value="1"/>
</dbReference>
<dbReference type="GO" id="GO:0016491">
    <property type="term" value="F:oxidoreductase activity"/>
    <property type="evidence" value="ECO:0007669"/>
    <property type="project" value="UniProtKB-KW"/>
</dbReference>
<sequence length="340" mass="39358">MYFYIIFDNIISMKSIFDNPNFGEFKLNSRIVRTGLWESQDELQKNLSADIFLRYETLAKNNVGLITTELISMYTHDRFSDYTHYINSPNFVREFKEVTSIVNQYNVPIFAQVGFVNCNVNGKQMLEVNDLTIEDIRKIQADYLMTAKKVAFAGFDGIQLSIGNNYYLSRIMNPFENQRTDDYGGNTYNRVRIVLEIIKLIKKTTNLHVNCRVNLYQDEEDSLEICKLLADNGADSLQITKFLSPQYFRKGQDNQNMLVDFTDRVASEVDIPVILGGGMSDMNRINDLINSTSIDFISMQRPFIRDPEFLTKWKNGESDVSECKTCNNCYWKKASVCLIR</sequence>
<dbReference type="InterPro" id="IPR013785">
    <property type="entry name" value="Aldolase_TIM"/>
</dbReference>
<feature type="domain" description="NADH:flavin oxidoreductase/NADH oxidase N-terminal" evidence="3">
    <location>
        <begin position="128"/>
        <end position="316"/>
    </location>
</feature>